<evidence type="ECO:0000313" key="2">
    <source>
        <dbReference type="EMBL" id="CAB1425793.1"/>
    </source>
</evidence>
<proteinExistence type="predicted"/>
<sequence length="108" mass="11890">MAARGTVPGGFIHTVSARSVCVIIRAYLCWNVSMAHCVHENSSVLSQDNAELLCVPLYRLITHHQIHFSSSNNSIIIITLIIIITIIIIIISLLASQQPLSAWEENLA</sequence>
<dbReference type="Proteomes" id="UP001153269">
    <property type="component" value="Unassembled WGS sequence"/>
</dbReference>
<gene>
    <name evidence="2" type="ORF">PLEPLA_LOCUS13726</name>
</gene>
<name>A0A9N7YHF6_PLEPL</name>
<reference evidence="2" key="1">
    <citation type="submission" date="2020-03" db="EMBL/GenBank/DDBJ databases">
        <authorList>
            <person name="Weist P."/>
        </authorList>
    </citation>
    <scope>NUCLEOTIDE SEQUENCE</scope>
</reference>
<keyword evidence="1" id="KW-0812">Transmembrane</keyword>
<keyword evidence="1" id="KW-1133">Transmembrane helix</keyword>
<keyword evidence="3" id="KW-1185">Reference proteome</keyword>
<organism evidence="2 3">
    <name type="scientific">Pleuronectes platessa</name>
    <name type="common">European plaice</name>
    <dbReference type="NCBI Taxonomy" id="8262"/>
    <lineage>
        <taxon>Eukaryota</taxon>
        <taxon>Metazoa</taxon>
        <taxon>Chordata</taxon>
        <taxon>Craniata</taxon>
        <taxon>Vertebrata</taxon>
        <taxon>Euteleostomi</taxon>
        <taxon>Actinopterygii</taxon>
        <taxon>Neopterygii</taxon>
        <taxon>Teleostei</taxon>
        <taxon>Neoteleostei</taxon>
        <taxon>Acanthomorphata</taxon>
        <taxon>Carangaria</taxon>
        <taxon>Pleuronectiformes</taxon>
        <taxon>Pleuronectoidei</taxon>
        <taxon>Pleuronectidae</taxon>
        <taxon>Pleuronectes</taxon>
    </lineage>
</organism>
<evidence type="ECO:0000256" key="1">
    <source>
        <dbReference type="SAM" id="Phobius"/>
    </source>
</evidence>
<feature type="transmembrane region" description="Helical" evidence="1">
    <location>
        <begin position="75"/>
        <end position="95"/>
    </location>
</feature>
<comment type="caution">
    <text evidence="2">The sequence shown here is derived from an EMBL/GenBank/DDBJ whole genome shotgun (WGS) entry which is preliminary data.</text>
</comment>
<keyword evidence="1" id="KW-0472">Membrane</keyword>
<dbReference type="EMBL" id="CADEAL010000835">
    <property type="protein sequence ID" value="CAB1425793.1"/>
    <property type="molecule type" value="Genomic_DNA"/>
</dbReference>
<evidence type="ECO:0000313" key="3">
    <source>
        <dbReference type="Proteomes" id="UP001153269"/>
    </source>
</evidence>
<protein>
    <submittedName>
        <fullName evidence="2">Uncharacterized protein</fullName>
    </submittedName>
</protein>
<accession>A0A9N7YHF6</accession>
<dbReference type="AlphaFoldDB" id="A0A9N7YHF6"/>